<sequence>MASLATTPPEVLHEILKDLRRKDILSLLRTSKSLYPTCYHYLWTTLIFTDHKSWSEDPCFGADLYLPNNRIRSDHITFKGLLGLIRAGAPFGLDITRVLWLGRSMFDRYGGLRSVSWDFRRHLADLLDQGEVGLREVGVHYCHEALSATEKPINSRDRDCLMPLPSLRKFTESKTIRDFSLIVDATTIRTFSTYFKPELITHFQLCVSFQEAYKWDRYSCTFTDRYGPLTKNIVEFTGLIRGMVNIRRFVWKMVSCNIPKEPQYESLQELEGLQGVFMELKQLRELNIYGPVFHSSFFLVPPETVKKLLIGGIMSAEWWMKFAKCPLEGVEELTLAKSQQDEQNGDEGRNLQKPIVLGDVACRGLTKLLIEEEDNVVPHSGHTSNRIPVDIGSCILNRNPGIGKPSSREIALKAANNLLATSEPWLRLISRQSAATLRYLVPERFLRADGPRGISVATDIDQDFLELFLTDHHAGLSREYLQSCCAQWRDFSGIETSQISTRPDGLPEYRLRLALVDAIEMVLDLYVYKYGLTPPAGKQKAFIEDCMETLQGPNVGEWLTRKREVQSVLRLCEERIEDEIDRQRDEMREKFAGRILNGDTFGLEDVRSEWRVLLGERFGRIGGDLRGT</sequence>
<dbReference type="InterPro" id="IPR036047">
    <property type="entry name" value="F-box-like_dom_sf"/>
</dbReference>
<proteinExistence type="predicted"/>
<gene>
    <name evidence="2" type="ORF">TWF481_009202</name>
</gene>
<keyword evidence="3" id="KW-1185">Reference proteome</keyword>
<feature type="domain" description="F-box" evidence="1">
    <location>
        <begin position="1"/>
        <end position="46"/>
    </location>
</feature>
<comment type="caution">
    <text evidence="2">The sequence shown here is derived from an EMBL/GenBank/DDBJ whole genome shotgun (WGS) entry which is preliminary data.</text>
</comment>
<dbReference type="InterPro" id="IPR001810">
    <property type="entry name" value="F-box_dom"/>
</dbReference>
<organism evidence="2 3">
    <name type="scientific">Arthrobotrys musiformis</name>
    <dbReference type="NCBI Taxonomy" id="47236"/>
    <lineage>
        <taxon>Eukaryota</taxon>
        <taxon>Fungi</taxon>
        <taxon>Dikarya</taxon>
        <taxon>Ascomycota</taxon>
        <taxon>Pezizomycotina</taxon>
        <taxon>Orbiliomycetes</taxon>
        <taxon>Orbiliales</taxon>
        <taxon>Orbiliaceae</taxon>
        <taxon>Arthrobotrys</taxon>
    </lineage>
</organism>
<evidence type="ECO:0000259" key="1">
    <source>
        <dbReference type="PROSITE" id="PS50181"/>
    </source>
</evidence>
<dbReference type="PROSITE" id="PS50181">
    <property type="entry name" value="FBOX"/>
    <property type="match status" value="1"/>
</dbReference>
<dbReference type="EMBL" id="JAVHJL010000006">
    <property type="protein sequence ID" value="KAK6501360.1"/>
    <property type="molecule type" value="Genomic_DNA"/>
</dbReference>
<evidence type="ECO:0000313" key="2">
    <source>
        <dbReference type="EMBL" id="KAK6501360.1"/>
    </source>
</evidence>
<reference evidence="2 3" key="1">
    <citation type="submission" date="2023-08" db="EMBL/GenBank/DDBJ databases">
        <authorList>
            <person name="Palmer J.M."/>
        </authorList>
    </citation>
    <scope>NUCLEOTIDE SEQUENCE [LARGE SCALE GENOMIC DNA]</scope>
    <source>
        <strain evidence="2 3">TWF481</strain>
    </source>
</reference>
<evidence type="ECO:0000313" key="3">
    <source>
        <dbReference type="Proteomes" id="UP001370758"/>
    </source>
</evidence>
<protein>
    <recommendedName>
        <fullName evidence="1">F-box domain-containing protein</fullName>
    </recommendedName>
</protein>
<dbReference type="CDD" id="cd09917">
    <property type="entry name" value="F-box_SF"/>
    <property type="match status" value="1"/>
</dbReference>
<dbReference type="AlphaFoldDB" id="A0AAV9W312"/>
<dbReference type="Proteomes" id="UP001370758">
    <property type="component" value="Unassembled WGS sequence"/>
</dbReference>
<accession>A0AAV9W312</accession>
<name>A0AAV9W312_9PEZI</name>
<dbReference type="SUPFAM" id="SSF81383">
    <property type="entry name" value="F-box domain"/>
    <property type="match status" value="1"/>
</dbReference>